<evidence type="ECO:0000313" key="2">
    <source>
        <dbReference type="Proteomes" id="UP000762676"/>
    </source>
</evidence>
<organism evidence="1 2">
    <name type="scientific">Elysia marginata</name>
    <dbReference type="NCBI Taxonomy" id="1093978"/>
    <lineage>
        <taxon>Eukaryota</taxon>
        <taxon>Metazoa</taxon>
        <taxon>Spiralia</taxon>
        <taxon>Lophotrochozoa</taxon>
        <taxon>Mollusca</taxon>
        <taxon>Gastropoda</taxon>
        <taxon>Heterobranchia</taxon>
        <taxon>Euthyneura</taxon>
        <taxon>Panpulmonata</taxon>
        <taxon>Sacoglossa</taxon>
        <taxon>Placobranchoidea</taxon>
        <taxon>Plakobranchidae</taxon>
        <taxon>Elysia</taxon>
    </lineage>
</organism>
<comment type="caution">
    <text evidence="1">The sequence shown here is derived from an EMBL/GenBank/DDBJ whole genome shotgun (WGS) entry which is preliminary data.</text>
</comment>
<proteinExistence type="predicted"/>
<dbReference type="AlphaFoldDB" id="A0AAV4HP70"/>
<keyword evidence="2" id="KW-1185">Reference proteome</keyword>
<sequence>MGWGVRGRGIVISIETYYKNKISIFFFEALKNGTLVTNLKYKVRLCDDCLKELLSFTVVNQGVQVTLQIHTKTPCERILFLHPTSTNIAFTSDTFVPGLEEKVKTSLSNCSPIKDIVTLVAQYIQEEMAPYVISVSSKKKKSKSKKVKANSEIIESSNELILDSSKS</sequence>
<gene>
    <name evidence="1" type="ORF">ElyMa_004520300</name>
</gene>
<reference evidence="1 2" key="1">
    <citation type="journal article" date="2021" name="Elife">
        <title>Chloroplast acquisition without the gene transfer in kleptoplastic sea slugs, Plakobranchus ocellatus.</title>
        <authorList>
            <person name="Maeda T."/>
            <person name="Takahashi S."/>
            <person name="Yoshida T."/>
            <person name="Shimamura S."/>
            <person name="Takaki Y."/>
            <person name="Nagai Y."/>
            <person name="Toyoda A."/>
            <person name="Suzuki Y."/>
            <person name="Arimoto A."/>
            <person name="Ishii H."/>
            <person name="Satoh N."/>
            <person name="Nishiyama T."/>
            <person name="Hasebe M."/>
            <person name="Maruyama T."/>
            <person name="Minagawa J."/>
            <person name="Obokata J."/>
            <person name="Shigenobu S."/>
        </authorList>
    </citation>
    <scope>NUCLEOTIDE SEQUENCE [LARGE SCALE GENOMIC DNA]</scope>
</reference>
<name>A0AAV4HP70_9GAST</name>
<dbReference type="Proteomes" id="UP000762676">
    <property type="component" value="Unassembled WGS sequence"/>
</dbReference>
<accession>A0AAV4HP70</accession>
<dbReference type="EMBL" id="BMAT01009123">
    <property type="protein sequence ID" value="GFR99137.1"/>
    <property type="molecule type" value="Genomic_DNA"/>
</dbReference>
<evidence type="ECO:0000313" key="1">
    <source>
        <dbReference type="EMBL" id="GFR99137.1"/>
    </source>
</evidence>
<protein>
    <submittedName>
        <fullName evidence="1">Uncharacterized protein</fullName>
    </submittedName>
</protein>